<reference evidence="3" key="1">
    <citation type="journal article" date="2017" name="Genome Biol.">
        <title>Comparative genomics reveals high biological diversity and specific adaptations in the industrially and medically important fungal genus Aspergillus.</title>
        <authorList>
            <person name="de Vries R.P."/>
            <person name="Riley R."/>
            <person name="Wiebenga A."/>
            <person name="Aguilar-Osorio G."/>
            <person name="Amillis S."/>
            <person name="Uchima C.A."/>
            <person name="Anderluh G."/>
            <person name="Asadollahi M."/>
            <person name="Askin M."/>
            <person name="Barry K."/>
            <person name="Battaglia E."/>
            <person name="Bayram O."/>
            <person name="Benocci T."/>
            <person name="Braus-Stromeyer S.A."/>
            <person name="Caldana C."/>
            <person name="Canovas D."/>
            <person name="Cerqueira G.C."/>
            <person name="Chen F."/>
            <person name="Chen W."/>
            <person name="Choi C."/>
            <person name="Clum A."/>
            <person name="Dos Santos R.A."/>
            <person name="Damasio A.R."/>
            <person name="Diallinas G."/>
            <person name="Emri T."/>
            <person name="Fekete E."/>
            <person name="Flipphi M."/>
            <person name="Freyberg S."/>
            <person name="Gallo A."/>
            <person name="Gournas C."/>
            <person name="Habgood R."/>
            <person name="Hainaut M."/>
            <person name="Harispe M.L."/>
            <person name="Henrissat B."/>
            <person name="Hilden K.S."/>
            <person name="Hope R."/>
            <person name="Hossain A."/>
            <person name="Karabika E."/>
            <person name="Karaffa L."/>
            <person name="Karanyi Z."/>
            <person name="Krasevec N."/>
            <person name="Kuo A."/>
            <person name="Kusch H."/>
            <person name="LaButti K."/>
            <person name="Lagendijk E.L."/>
            <person name="Lapidus A."/>
            <person name="Levasseur A."/>
            <person name="Lindquist E."/>
            <person name="Lipzen A."/>
            <person name="Logrieco A.F."/>
            <person name="MacCabe A."/>
            <person name="Maekelae M.R."/>
            <person name="Malavazi I."/>
            <person name="Melin P."/>
            <person name="Meyer V."/>
            <person name="Mielnichuk N."/>
            <person name="Miskei M."/>
            <person name="Molnar A.P."/>
            <person name="Mule G."/>
            <person name="Ngan C.Y."/>
            <person name="Orejas M."/>
            <person name="Orosz E."/>
            <person name="Ouedraogo J.P."/>
            <person name="Overkamp K.M."/>
            <person name="Park H.-S."/>
            <person name="Perrone G."/>
            <person name="Piumi F."/>
            <person name="Punt P.J."/>
            <person name="Ram A.F."/>
            <person name="Ramon A."/>
            <person name="Rauscher S."/>
            <person name="Record E."/>
            <person name="Riano-Pachon D.M."/>
            <person name="Robert V."/>
            <person name="Roehrig J."/>
            <person name="Ruller R."/>
            <person name="Salamov A."/>
            <person name="Salih N.S."/>
            <person name="Samson R.A."/>
            <person name="Sandor E."/>
            <person name="Sanguinetti M."/>
            <person name="Schuetze T."/>
            <person name="Sepcic K."/>
            <person name="Shelest E."/>
            <person name="Sherlock G."/>
            <person name="Sophianopoulou V."/>
            <person name="Squina F.M."/>
            <person name="Sun H."/>
            <person name="Susca A."/>
            <person name="Todd R.B."/>
            <person name="Tsang A."/>
            <person name="Unkles S.E."/>
            <person name="van de Wiele N."/>
            <person name="van Rossen-Uffink D."/>
            <person name="Oliveira J.V."/>
            <person name="Vesth T.C."/>
            <person name="Visser J."/>
            <person name="Yu J.-H."/>
            <person name="Zhou M."/>
            <person name="Andersen M.R."/>
            <person name="Archer D.B."/>
            <person name="Baker S.E."/>
            <person name="Benoit I."/>
            <person name="Brakhage A.A."/>
            <person name="Braus G.H."/>
            <person name="Fischer R."/>
            <person name="Frisvad J.C."/>
            <person name="Goldman G.H."/>
            <person name="Houbraken J."/>
            <person name="Oakley B."/>
            <person name="Pocsi I."/>
            <person name="Scazzocchio C."/>
            <person name="Seiboth B."/>
            <person name="vanKuyk P.A."/>
            <person name="Wortman J."/>
            <person name="Dyer P.S."/>
            <person name="Grigoriev I.V."/>
        </authorList>
    </citation>
    <scope>NUCLEOTIDE SEQUENCE [LARGE SCALE GENOMIC DNA]</scope>
    <source>
        <strain evidence="3">CBS 516.65</strain>
    </source>
</reference>
<sequence length="79" mass="9013">MPQTTKPSGITPFLKNTPYSHFPPPTTPTIKKPLYHTHLLTLYILLGFSTCIHFSTKTLLWLNFLTLGILILTNLQMDE</sequence>
<accession>A0A1L9VPR8</accession>
<proteinExistence type="predicted"/>
<dbReference type="GeneID" id="34462369"/>
<dbReference type="EMBL" id="KV878893">
    <property type="protein sequence ID" value="OJJ85909.1"/>
    <property type="molecule type" value="Genomic_DNA"/>
</dbReference>
<feature type="transmembrane region" description="Helical" evidence="1">
    <location>
        <begin position="59"/>
        <end position="77"/>
    </location>
</feature>
<feature type="transmembrane region" description="Helical" evidence="1">
    <location>
        <begin position="34"/>
        <end position="52"/>
    </location>
</feature>
<dbReference type="RefSeq" id="XP_022402603.1">
    <property type="nucleotide sequence ID" value="XM_022546108.1"/>
</dbReference>
<protein>
    <submittedName>
        <fullName evidence="2">Uncharacterized protein</fullName>
    </submittedName>
</protein>
<gene>
    <name evidence="2" type="ORF">ASPGLDRAFT_44882</name>
</gene>
<keyword evidence="3" id="KW-1185">Reference proteome</keyword>
<dbReference type="VEuPathDB" id="FungiDB:ASPGLDRAFT_44882"/>
<name>A0A1L9VPR8_ASPGL</name>
<evidence type="ECO:0000256" key="1">
    <source>
        <dbReference type="SAM" id="Phobius"/>
    </source>
</evidence>
<keyword evidence="1" id="KW-0472">Membrane</keyword>
<keyword evidence="1" id="KW-0812">Transmembrane</keyword>
<organism evidence="2 3">
    <name type="scientific">Aspergillus glaucus CBS 516.65</name>
    <dbReference type="NCBI Taxonomy" id="1160497"/>
    <lineage>
        <taxon>Eukaryota</taxon>
        <taxon>Fungi</taxon>
        <taxon>Dikarya</taxon>
        <taxon>Ascomycota</taxon>
        <taxon>Pezizomycotina</taxon>
        <taxon>Eurotiomycetes</taxon>
        <taxon>Eurotiomycetidae</taxon>
        <taxon>Eurotiales</taxon>
        <taxon>Aspergillaceae</taxon>
        <taxon>Aspergillus</taxon>
        <taxon>Aspergillus subgen. Aspergillus</taxon>
    </lineage>
</organism>
<evidence type="ECO:0000313" key="2">
    <source>
        <dbReference type="EMBL" id="OJJ85909.1"/>
    </source>
</evidence>
<evidence type="ECO:0000313" key="3">
    <source>
        <dbReference type="Proteomes" id="UP000184300"/>
    </source>
</evidence>
<keyword evidence="1" id="KW-1133">Transmembrane helix</keyword>
<dbReference type="AlphaFoldDB" id="A0A1L9VPR8"/>
<dbReference type="Proteomes" id="UP000184300">
    <property type="component" value="Unassembled WGS sequence"/>
</dbReference>